<dbReference type="EMBL" id="FWXJ01000005">
    <property type="protein sequence ID" value="SMC48269.1"/>
    <property type="molecule type" value="Genomic_DNA"/>
</dbReference>
<accession>A0A1W1ZID9</accession>
<comment type="function">
    <text evidence="1 11">Part of the binding-protein-dependent transport system for molybdenum; probably responsible for the translocation of the substrate across the membrane.</text>
</comment>
<evidence type="ECO:0000256" key="1">
    <source>
        <dbReference type="ARBA" id="ARBA00002949"/>
    </source>
</evidence>
<keyword evidence="11" id="KW-0997">Cell inner membrane</keyword>
<dbReference type="NCBIfam" id="TIGR02141">
    <property type="entry name" value="modB_ABC"/>
    <property type="match status" value="1"/>
</dbReference>
<feature type="transmembrane region" description="Helical" evidence="10">
    <location>
        <begin position="44"/>
        <end position="63"/>
    </location>
</feature>
<gene>
    <name evidence="13" type="ORF">SAMN06296008_105170</name>
</gene>
<sequence>MDLQALYLSIQLASLTVLILVPLGVLMAHFFPSKNNIGSFAKEAMITLPLVLPPTVLGFYLLVGLGGNSWFGQWFEALTGQTLVFSFLGILLASLIFNIPFVMMPIQRAFEAIPQDLRDASSTCGLPPWQRLFKIEIPLANKGIISAAVMTFTHTLGEFGVVLMMGGNIPGQTRTLSIAIYDSVQSLEMHSAGVMSLFLLIFSFVTLIFTQRLSLSNRDFQGNLKS</sequence>
<feature type="domain" description="ABC transmembrane type-1" evidence="12">
    <location>
        <begin position="6"/>
        <end position="210"/>
    </location>
</feature>
<feature type="transmembrane region" description="Helical" evidence="10">
    <location>
        <begin position="83"/>
        <end position="103"/>
    </location>
</feature>
<comment type="similarity">
    <text evidence="3 11">Belongs to the binding-protein-dependent transport system permease family. CysTW subfamily.</text>
</comment>
<dbReference type="InterPro" id="IPR011867">
    <property type="entry name" value="ModB_ABC"/>
</dbReference>
<keyword evidence="7 10" id="KW-0812">Transmembrane</keyword>
<dbReference type="STRING" id="1938817.SAMN06296008_105170"/>
<dbReference type="SUPFAM" id="SSF161098">
    <property type="entry name" value="MetI-like"/>
    <property type="match status" value="1"/>
</dbReference>
<keyword evidence="5" id="KW-1003">Cell membrane</keyword>
<evidence type="ECO:0000256" key="7">
    <source>
        <dbReference type="ARBA" id="ARBA00022692"/>
    </source>
</evidence>
<dbReference type="OrthoDB" id="9795403at2"/>
<feature type="transmembrane region" description="Helical" evidence="10">
    <location>
        <begin position="189"/>
        <end position="209"/>
    </location>
</feature>
<evidence type="ECO:0000256" key="6">
    <source>
        <dbReference type="ARBA" id="ARBA00022505"/>
    </source>
</evidence>
<feature type="transmembrane region" description="Helical" evidence="10">
    <location>
        <begin position="144"/>
        <end position="169"/>
    </location>
</feature>
<evidence type="ECO:0000256" key="4">
    <source>
        <dbReference type="ARBA" id="ARBA00022448"/>
    </source>
</evidence>
<dbReference type="Pfam" id="PF00528">
    <property type="entry name" value="BPD_transp_1"/>
    <property type="match status" value="1"/>
</dbReference>
<reference evidence="13 14" key="1">
    <citation type="submission" date="2017-04" db="EMBL/GenBank/DDBJ databases">
        <authorList>
            <person name="Afonso C.L."/>
            <person name="Miller P.J."/>
            <person name="Scott M.A."/>
            <person name="Spackman E."/>
            <person name="Goraichik I."/>
            <person name="Dimitrov K.M."/>
            <person name="Suarez D.L."/>
            <person name="Swayne D.E."/>
        </authorList>
    </citation>
    <scope>NUCLEOTIDE SEQUENCE [LARGE SCALE GENOMIC DNA]</scope>
    <source>
        <strain evidence="13 14">VK13</strain>
    </source>
</reference>
<evidence type="ECO:0000256" key="9">
    <source>
        <dbReference type="ARBA" id="ARBA00023136"/>
    </source>
</evidence>
<dbReference type="Proteomes" id="UP000192708">
    <property type="component" value="Unassembled WGS sequence"/>
</dbReference>
<evidence type="ECO:0000256" key="10">
    <source>
        <dbReference type="RuleBase" id="RU363032"/>
    </source>
</evidence>
<dbReference type="InterPro" id="IPR035906">
    <property type="entry name" value="MetI-like_sf"/>
</dbReference>
<dbReference type="PANTHER" id="PTHR30183">
    <property type="entry name" value="MOLYBDENUM TRANSPORT SYSTEM PERMEASE PROTEIN MODB"/>
    <property type="match status" value="1"/>
</dbReference>
<name>A0A1W1ZID9_9BURK</name>
<feature type="transmembrane region" description="Helical" evidence="10">
    <location>
        <begin position="6"/>
        <end position="32"/>
    </location>
</feature>
<dbReference type="GO" id="GO:0005886">
    <property type="term" value="C:plasma membrane"/>
    <property type="evidence" value="ECO:0007669"/>
    <property type="project" value="UniProtKB-SubCell"/>
</dbReference>
<keyword evidence="4 10" id="KW-0813">Transport</keyword>
<dbReference type="Gene3D" id="1.10.3720.10">
    <property type="entry name" value="MetI-like"/>
    <property type="match status" value="1"/>
</dbReference>
<evidence type="ECO:0000313" key="14">
    <source>
        <dbReference type="Proteomes" id="UP000192708"/>
    </source>
</evidence>
<dbReference type="RefSeq" id="WP_084283318.1">
    <property type="nucleotide sequence ID" value="NZ_FWXJ01000005.1"/>
</dbReference>
<evidence type="ECO:0000256" key="2">
    <source>
        <dbReference type="ARBA" id="ARBA00004651"/>
    </source>
</evidence>
<organism evidence="13 14">
    <name type="scientific">Polynucleobacter kasalickyi</name>
    <dbReference type="NCBI Taxonomy" id="1938817"/>
    <lineage>
        <taxon>Bacteria</taxon>
        <taxon>Pseudomonadati</taxon>
        <taxon>Pseudomonadota</taxon>
        <taxon>Betaproteobacteria</taxon>
        <taxon>Burkholderiales</taxon>
        <taxon>Burkholderiaceae</taxon>
        <taxon>Polynucleobacter</taxon>
    </lineage>
</organism>
<evidence type="ECO:0000256" key="8">
    <source>
        <dbReference type="ARBA" id="ARBA00022989"/>
    </source>
</evidence>
<evidence type="ECO:0000259" key="12">
    <source>
        <dbReference type="PROSITE" id="PS50928"/>
    </source>
</evidence>
<keyword evidence="14" id="KW-1185">Reference proteome</keyword>
<evidence type="ECO:0000256" key="3">
    <source>
        <dbReference type="ARBA" id="ARBA00007069"/>
    </source>
</evidence>
<keyword evidence="8 10" id="KW-1133">Transmembrane helix</keyword>
<comment type="subcellular location">
    <subcellularLocation>
        <location evidence="11">Cell inner membrane</location>
        <topology evidence="11">Multi-pass membrane protein</topology>
    </subcellularLocation>
    <subcellularLocation>
        <location evidence="2 10">Cell membrane</location>
        <topology evidence="2 10">Multi-pass membrane protein</topology>
    </subcellularLocation>
</comment>
<dbReference type="PANTHER" id="PTHR30183:SF8">
    <property type="entry name" value="MOLYBDENUM TRANSPORT SYSTEM PERMEASE"/>
    <property type="match status" value="1"/>
</dbReference>
<evidence type="ECO:0000256" key="5">
    <source>
        <dbReference type="ARBA" id="ARBA00022475"/>
    </source>
</evidence>
<proteinExistence type="inferred from homology"/>
<dbReference type="CDD" id="cd06261">
    <property type="entry name" value="TM_PBP2"/>
    <property type="match status" value="1"/>
</dbReference>
<protein>
    <recommendedName>
        <fullName evidence="11">Molybdenum transport system permease</fullName>
    </recommendedName>
</protein>
<keyword evidence="6 11" id="KW-0500">Molybdenum</keyword>
<evidence type="ECO:0000313" key="13">
    <source>
        <dbReference type="EMBL" id="SMC48269.1"/>
    </source>
</evidence>
<evidence type="ECO:0000256" key="11">
    <source>
        <dbReference type="RuleBase" id="RU365097"/>
    </source>
</evidence>
<dbReference type="InterPro" id="IPR000515">
    <property type="entry name" value="MetI-like"/>
</dbReference>
<dbReference type="AlphaFoldDB" id="A0A1W1ZID9"/>
<dbReference type="GO" id="GO:0015098">
    <property type="term" value="F:molybdate ion transmembrane transporter activity"/>
    <property type="evidence" value="ECO:0007669"/>
    <property type="project" value="UniProtKB-UniRule"/>
</dbReference>
<dbReference type="PROSITE" id="PS50928">
    <property type="entry name" value="ABC_TM1"/>
    <property type="match status" value="1"/>
</dbReference>
<keyword evidence="9 10" id="KW-0472">Membrane</keyword>